<proteinExistence type="predicted"/>
<dbReference type="PANTHER" id="PTHR43827:SF13">
    <property type="entry name" value="ALDO_KETO REDUCTASE FAMILY PROTEIN"/>
    <property type="match status" value="1"/>
</dbReference>
<evidence type="ECO:0000313" key="7">
    <source>
        <dbReference type="Proteomes" id="UP001388673"/>
    </source>
</evidence>
<evidence type="ECO:0000256" key="3">
    <source>
        <dbReference type="PIRSR" id="PIRSR000097-2"/>
    </source>
</evidence>
<dbReference type="KEGG" id="kne:92182420"/>
<dbReference type="InterPro" id="IPR023210">
    <property type="entry name" value="NADP_OxRdtase_dom"/>
</dbReference>
<dbReference type="SUPFAM" id="SSF51430">
    <property type="entry name" value="NAD(P)-linked oxidoreductase"/>
    <property type="match status" value="1"/>
</dbReference>
<dbReference type="CDD" id="cd19071">
    <property type="entry name" value="AKR_AKR1-5-like"/>
    <property type="match status" value="1"/>
</dbReference>
<keyword evidence="1" id="KW-0560">Oxidoreductase</keyword>
<dbReference type="PANTHER" id="PTHR43827">
    <property type="entry name" value="2,5-DIKETO-D-GLUCONIC ACID REDUCTASE"/>
    <property type="match status" value="1"/>
</dbReference>
<dbReference type="InterPro" id="IPR036812">
    <property type="entry name" value="NAD(P)_OxRdtase_dom_sf"/>
</dbReference>
<dbReference type="GO" id="GO:0016616">
    <property type="term" value="F:oxidoreductase activity, acting on the CH-OH group of donors, NAD or NADP as acceptor"/>
    <property type="evidence" value="ECO:0007669"/>
    <property type="project" value="UniProtKB-ARBA"/>
</dbReference>
<dbReference type="AlphaFoldDB" id="A0AAW0YK60"/>
<dbReference type="PRINTS" id="PR00069">
    <property type="entry name" value="ALDKETRDTASE"/>
</dbReference>
<dbReference type="PIRSF" id="PIRSF000097">
    <property type="entry name" value="AKR"/>
    <property type="match status" value="1"/>
</dbReference>
<keyword evidence="7" id="KW-1185">Reference proteome</keyword>
<comment type="caution">
    <text evidence="6">The sequence shown here is derived from an EMBL/GenBank/DDBJ whole genome shotgun (WGS) entry which is preliminary data.</text>
</comment>
<dbReference type="EMBL" id="JBCAWK010000009">
    <property type="protein sequence ID" value="KAK8849826.1"/>
    <property type="molecule type" value="Genomic_DNA"/>
</dbReference>
<dbReference type="FunFam" id="3.20.20.100:FF:000002">
    <property type="entry name" value="2,5-diketo-D-gluconic acid reductase A"/>
    <property type="match status" value="1"/>
</dbReference>
<dbReference type="InterPro" id="IPR020471">
    <property type="entry name" value="AKR"/>
</dbReference>
<sequence length="297" mass="32693">MTASIVLKAQSVLDLHTGRSIPHIGFGTGGLGAGTEDAVKHAFKSGYRLVDSGQRYGNEADVGRAIAASSVPRSELFVITKYCPPFAPSDPILSAPEVLQTVRDSLEKLFPKEQQANDETRYIDLMMIHHCWPNQEARENAWEGLMLAKEEGLVKDIGVSNFGISHLERLPPPVPVVNQIEMHPFCQQREVVAYCQARGILISAYSPTAHFLEEKIGNPIIVKLCEKHKRTAGHILLRWSLQKGFIPIPRSSNPGRIEDNIDLFSFELTADDMDAIDSLNEGAAGHITPVDPANLPE</sequence>
<dbReference type="Proteomes" id="UP001388673">
    <property type="component" value="Unassembled WGS sequence"/>
</dbReference>
<reference evidence="6 7" key="1">
    <citation type="journal article" date="2024" name="bioRxiv">
        <title>Comparative genomics of Cryptococcus and Kwoniella reveals pathogenesis evolution and contrasting karyotype dynamics via intercentromeric recombination or chromosome fusion.</title>
        <authorList>
            <person name="Coelho M.A."/>
            <person name="David-Palma M."/>
            <person name="Shea T."/>
            <person name="Bowers K."/>
            <person name="McGinley-Smith S."/>
            <person name="Mohammad A.W."/>
            <person name="Gnirke A."/>
            <person name="Yurkov A.M."/>
            <person name="Nowrousian M."/>
            <person name="Sun S."/>
            <person name="Cuomo C.A."/>
            <person name="Heitman J."/>
        </authorList>
    </citation>
    <scope>NUCLEOTIDE SEQUENCE [LARGE SCALE GENOMIC DNA]</scope>
    <source>
        <strain evidence="6 7">CBS 13917</strain>
    </source>
</reference>
<dbReference type="GeneID" id="92182420"/>
<feature type="binding site" evidence="3">
    <location>
        <position position="129"/>
    </location>
    <ligand>
        <name>substrate</name>
    </ligand>
</feature>
<dbReference type="InterPro" id="IPR018170">
    <property type="entry name" value="Aldo/ket_reductase_CS"/>
</dbReference>
<accession>A0AAW0YK60</accession>
<evidence type="ECO:0000313" key="6">
    <source>
        <dbReference type="EMBL" id="KAK8849826.1"/>
    </source>
</evidence>
<dbReference type="Pfam" id="PF00248">
    <property type="entry name" value="Aldo_ket_red"/>
    <property type="match status" value="1"/>
</dbReference>
<evidence type="ECO:0000256" key="4">
    <source>
        <dbReference type="PIRSR" id="PIRSR000097-3"/>
    </source>
</evidence>
<name>A0AAW0YK60_9TREE</name>
<feature type="site" description="Lowers pKa of active site Tyr" evidence="4">
    <location>
        <position position="81"/>
    </location>
</feature>
<dbReference type="PROSITE" id="PS00062">
    <property type="entry name" value="ALDOKETO_REDUCTASE_2"/>
    <property type="match status" value="1"/>
</dbReference>
<gene>
    <name evidence="6" type="ORF">IAR55_005162</name>
</gene>
<feature type="active site" description="Proton donor" evidence="2">
    <location>
        <position position="56"/>
    </location>
</feature>
<dbReference type="RefSeq" id="XP_066801714.1">
    <property type="nucleotide sequence ID" value="XM_066948255.1"/>
</dbReference>
<evidence type="ECO:0000259" key="5">
    <source>
        <dbReference type="Pfam" id="PF00248"/>
    </source>
</evidence>
<protein>
    <recommendedName>
        <fullName evidence="5">NADP-dependent oxidoreductase domain-containing protein</fullName>
    </recommendedName>
</protein>
<evidence type="ECO:0000256" key="1">
    <source>
        <dbReference type="ARBA" id="ARBA00023002"/>
    </source>
</evidence>
<evidence type="ECO:0000256" key="2">
    <source>
        <dbReference type="PIRSR" id="PIRSR000097-1"/>
    </source>
</evidence>
<organism evidence="6 7">
    <name type="scientific">Kwoniella newhampshirensis</name>
    <dbReference type="NCBI Taxonomy" id="1651941"/>
    <lineage>
        <taxon>Eukaryota</taxon>
        <taxon>Fungi</taxon>
        <taxon>Dikarya</taxon>
        <taxon>Basidiomycota</taxon>
        <taxon>Agaricomycotina</taxon>
        <taxon>Tremellomycetes</taxon>
        <taxon>Tremellales</taxon>
        <taxon>Cryptococcaceae</taxon>
        <taxon>Kwoniella</taxon>
    </lineage>
</organism>
<dbReference type="Gene3D" id="3.20.20.100">
    <property type="entry name" value="NADP-dependent oxidoreductase domain"/>
    <property type="match status" value="1"/>
</dbReference>
<feature type="domain" description="NADP-dependent oxidoreductase" evidence="5">
    <location>
        <begin position="24"/>
        <end position="281"/>
    </location>
</feature>